<protein>
    <submittedName>
        <fullName evidence="1">Uncharacterized protein</fullName>
    </submittedName>
</protein>
<dbReference type="AlphaFoldDB" id="A0A3P6S839"/>
<name>A0A3P6S839_CYLGO</name>
<evidence type="ECO:0000313" key="1">
    <source>
        <dbReference type="EMBL" id="VDK65293.1"/>
    </source>
</evidence>
<keyword evidence="2" id="KW-1185">Reference proteome</keyword>
<evidence type="ECO:0000313" key="2">
    <source>
        <dbReference type="Proteomes" id="UP000271889"/>
    </source>
</evidence>
<organism evidence="1 2">
    <name type="scientific">Cylicostephanus goldi</name>
    <name type="common">Nematode worm</name>
    <dbReference type="NCBI Taxonomy" id="71465"/>
    <lineage>
        <taxon>Eukaryota</taxon>
        <taxon>Metazoa</taxon>
        <taxon>Ecdysozoa</taxon>
        <taxon>Nematoda</taxon>
        <taxon>Chromadorea</taxon>
        <taxon>Rhabditida</taxon>
        <taxon>Rhabditina</taxon>
        <taxon>Rhabditomorpha</taxon>
        <taxon>Strongyloidea</taxon>
        <taxon>Strongylidae</taxon>
        <taxon>Cylicostephanus</taxon>
    </lineage>
</organism>
<reference evidence="1 2" key="1">
    <citation type="submission" date="2018-11" db="EMBL/GenBank/DDBJ databases">
        <authorList>
            <consortium name="Pathogen Informatics"/>
        </authorList>
    </citation>
    <scope>NUCLEOTIDE SEQUENCE [LARGE SCALE GENOMIC DNA]</scope>
</reference>
<gene>
    <name evidence="1" type="ORF">CGOC_LOCUS6006</name>
</gene>
<sequence length="73" mass="8794">MAVAEQTQELHRIQKLMQNRQEVAEQTGAQQHQKHHLQQTMLTLHQKGKNRRLMHRYQEEEEQIKESALQCLH</sequence>
<accession>A0A3P6S839</accession>
<proteinExistence type="predicted"/>
<dbReference type="Proteomes" id="UP000271889">
    <property type="component" value="Unassembled WGS sequence"/>
</dbReference>
<dbReference type="EMBL" id="UYRV01018899">
    <property type="protein sequence ID" value="VDK65293.1"/>
    <property type="molecule type" value="Genomic_DNA"/>
</dbReference>